<name>A0AAD8JZ24_TARER</name>
<dbReference type="AlphaFoldDB" id="A0AAD8JZ24"/>
<keyword evidence="7" id="KW-1185">Reference proteome</keyword>
<dbReference type="SUPFAM" id="SSF63491">
    <property type="entry name" value="BAG domain"/>
    <property type="match status" value="1"/>
</dbReference>
<dbReference type="InterPro" id="IPR039773">
    <property type="entry name" value="BAG_chaperone_regulator"/>
</dbReference>
<evidence type="ECO:0000256" key="1">
    <source>
        <dbReference type="ARBA" id="ARBA00023186"/>
    </source>
</evidence>
<keyword evidence="1" id="KW-0143">Chaperone</keyword>
<dbReference type="Pfam" id="PF02179">
    <property type="entry name" value="BAG"/>
    <property type="match status" value="1"/>
</dbReference>
<dbReference type="PANTHER" id="PTHR12329:SF49">
    <property type="entry name" value="BAG FAMILY MOLECULAR CHAPERONE REGULATOR 4-LIKE ISOFORM X1"/>
    <property type="match status" value="1"/>
</dbReference>
<feature type="region of interest" description="Disordered" evidence="3">
    <location>
        <begin position="219"/>
        <end position="249"/>
    </location>
</feature>
<dbReference type="SMART" id="SM00264">
    <property type="entry name" value="BAG"/>
    <property type="match status" value="1"/>
</dbReference>
<dbReference type="InterPro" id="IPR000626">
    <property type="entry name" value="Ubiquitin-like_dom"/>
</dbReference>
<feature type="coiled-coil region" evidence="2">
    <location>
        <begin position="132"/>
        <end position="159"/>
    </location>
</feature>
<dbReference type="EMBL" id="JAUHHV010000009">
    <property type="protein sequence ID" value="KAK1412433.1"/>
    <property type="molecule type" value="Genomic_DNA"/>
</dbReference>
<dbReference type="PROSITE" id="PS50053">
    <property type="entry name" value="UBIQUITIN_2"/>
    <property type="match status" value="1"/>
</dbReference>
<evidence type="ECO:0008006" key="8">
    <source>
        <dbReference type="Google" id="ProtNLM"/>
    </source>
</evidence>
<dbReference type="GO" id="GO:0000774">
    <property type="term" value="F:adenyl-nucleotide exchange factor activity"/>
    <property type="evidence" value="ECO:0007669"/>
    <property type="project" value="TreeGrafter"/>
</dbReference>
<dbReference type="Proteomes" id="UP001229421">
    <property type="component" value="Unassembled WGS sequence"/>
</dbReference>
<dbReference type="InterPro" id="IPR036533">
    <property type="entry name" value="BAG_dom_sf"/>
</dbReference>
<sequence length="249" mass="27563">MEQHGGATASSATTTGNIEVEDSGADFIKIKVSFGSNSFDVFTNPQSTFGDLKCVIAKSTGLDPKVQNVLFRGKEMDDDESLQMVGVKDNSKVILIENTPAKIEDLEMVEEIKESTPTKNEELENVEEIKEMSRGLEAVNRVREEINQFEEQVVSLETVVCSGIQVADKDFIYLTEMLMRQLLKLDGIDAEGEGRTQRKLEVRRVQGLVEKLDNLRAKNSNLTSDVQEKADEPSLPSSSSKVNQEGEVS</sequence>
<dbReference type="Gene3D" id="3.10.20.90">
    <property type="entry name" value="Phosphatidylinositol 3-kinase Catalytic Subunit, Chain A, domain 1"/>
    <property type="match status" value="1"/>
</dbReference>
<dbReference type="PANTHER" id="PTHR12329">
    <property type="entry name" value="BCL2-ASSOCIATED ATHANOGENE"/>
    <property type="match status" value="1"/>
</dbReference>
<dbReference type="GO" id="GO:0051087">
    <property type="term" value="F:protein-folding chaperone binding"/>
    <property type="evidence" value="ECO:0007669"/>
    <property type="project" value="InterPro"/>
</dbReference>
<dbReference type="SUPFAM" id="SSF54236">
    <property type="entry name" value="Ubiquitin-like"/>
    <property type="match status" value="1"/>
</dbReference>
<reference evidence="6" key="1">
    <citation type="journal article" date="2023" name="bioRxiv">
        <title>Improved chromosome-level genome assembly for marigold (Tagetes erecta).</title>
        <authorList>
            <person name="Jiang F."/>
            <person name="Yuan L."/>
            <person name="Wang S."/>
            <person name="Wang H."/>
            <person name="Xu D."/>
            <person name="Wang A."/>
            <person name="Fan W."/>
        </authorList>
    </citation>
    <scope>NUCLEOTIDE SEQUENCE</scope>
    <source>
        <strain evidence="6">WSJ</strain>
        <tissue evidence="6">Leaf</tissue>
    </source>
</reference>
<evidence type="ECO:0000313" key="6">
    <source>
        <dbReference type="EMBL" id="KAK1412433.1"/>
    </source>
</evidence>
<dbReference type="SMART" id="SM00213">
    <property type="entry name" value="UBQ"/>
    <property type="match status" value="1"/>
</dbReference>
<dbReference type="GO" id="GO:0050821">
    <property type="term" value="P:protein stabilization"/>
    <property type="evidence" value="ECO:0007669"/>
    <property type="project" value="TreeGrafter"/>
</dbReference>
<dbReference type="InterPro" id="IPR003103">
    <property type="entry name" value="BAG_domain"/>
</dbReference>
<dbReference type="InterPro" id="IPR029071">
    <property type="entry name" value="Ubiquitin-like_domsf"/>
</dbReference>
<evidence type="ECO:0000256" key="3">
    <source>
        <dbReference type="SAM" id="MobiDB-lite"/>
    </source>
</evidence>
<keyword evidence="2" id="KW-0175">Coiled coil</keyword>
<feature type="domain" description="BAG" evidence="5">
    <location>
        <begin position="135"/>
        <end position="216"/>
    </location>
</feature>
<feature type="domain" description="Ubiquitin-like" evidence="4">
    <location>
        <begin position="28"/>
        <end position="96"/>
    </location>
</feature>
<evidence type="ECO:0000259" key="4">
    <source>
        <dbReference type="PROSITE" id="PS50053"/>
    </source>
</evidence>
<proteinExistence type="predicted"/>
<dbReference type="Pfam" id="PF00240">
    <property type="entry name" value="ubiquitin"/>
    <property type="match status" value="1"/>
</dbReference>
<evidence type="ECO:0000256" key="2">
    <source>
        <dbReference type="SAM" id="Coils"/>
    </source>
</evidence>
<gene>
    <name evidence="6" type="ORF">QVD17_33679</name>
</gene>
<dbReference type="GO" id="GO:0005737">
    <property type="term" value="C:cytoplasm"/>
    <property type="evidence" value="ECO:0007669"/>
    <property type="project" value="TreeGrafter"/>
</dbReference>
<evidence type="ECO:0000313" key="7">
    <source>
        <dbReference type="Proteomes" id="UP001229421"/>
    </source>
</evidence>
<protein>
    <recommendedName>
        <fullName evidence="8">BAG family molecular chaperone regulator 4</fullName>
    </recommendedName>
</protein>
<accession>A0AAD8JZ24</accession>
<organism evidence="6 7">
    <name type="scientific">Tagetes erecta</name>
    <name type="common">African marigold</name>
    <dbReference type="NCBI Taxonomy" id="13708"/>
    <lineage>
        <taxon>Eukaryota</taxon>
        <taxon>Viridiplantae</taxon>
        <taxon>Streptophyta</taxon>
        <taxon>Embryophyta</taxon>
        <taxon>Tracheophyta</taxon>
        <taxon>Spermatophyta</taxon>
        <taxon>Magnoliopsida</taxon>
        <taxon>eudicotyledons</taxon>
        <taxon>Gunneridae</taxon>
        <taxon>Pentapetalae</taxon>
        <taxon>asterids</taxon>
        <taxon>campanulids</taxon>
        <taxon>Asterales</taxon>
        <taxon>Asteraceae</taxon>
        <taxon>Asteroideae</taxon>
        <taxon>Heliantheae alliance</taxon>
        <taxon>Tageteae</taxon>
        <taxon>Tagetes</taxon>
    </lineage>
</organism>
<dbReference type="Gene3D" id="1.20.58.120">
    <property type="entry name" value="BAG domain"/>
    <property type="match status" value="1"/>
</dbReference>
<evidence type="ECO:0000259" key="5">
    <source>
        <dbReference type="PROSITE" id="PS51035"/>
    </source>
</evidence>
<dbReference type="PROSITE" id="PS51035">
    <property type="entry name" value="BAG"/>
    <property type="match status" value="1"/>
</dbReference>
<comment type="caution">
    <text evidence="6">The sequence shown here is derived from an EMBL/GenBank/DDBJ whole genome shotgun (WGS) entry which is preliminary data.</text>
</comment>